<feature type="domain" description="C2H2-type" evidence="7">
    <location>
        <begin position="497"/>
        <end position="525"/>
    </location>
</feature>
<evidence type="ECO:0000259" key="7">
    <source>
        <dbReference type="PROSITE" id="PS50157"/>
    </source>
</evidence>
<dbReference type="Proteomes" id="UP001487740">
    <property type="component" value="Unassembled WGS sequence"/>
</dbReference>
<comment type="caution">
    <text evidence="8">The sequence shown here is derived from an EMBL/GenBank/DDBJ whole genome shotgun (WGS) entry which is preliminary data.</text>
</comment>
<feature type="domain" description="C2H2-type" evidence="7">
    <location>
        <begin position="712"/>
        <end position="739"/>
    </location>
</feature>
<evidence type="ECO:0000313" key="9">
    <source>
        <dbReference type="Proteomes" id="UP001487740"/>
    </source>
</evidence>
<feature type="compositionally biased region" description="Acidic residues" evidence="6">
    <location>
        <begin position="61"/>
        <end position="73"/>
    </location>
</feature>
<dbReference type="GO" id="GO:0005634">
    <property type="term" value="C:nucleus"/>
    <property type="evidence" value="ECO:0007669"/>
    <property type="project" value="TreeGrafter"/>
</dbReference>
<dbReference type="Gene3D" id="3.30.160.60">
    <property type="entry name" value="Classic Zinc Finger"/>
    <property type="match status" value="7"/>
</dbReference>
<evidence type="ECO:0000256" key="5">
    <source>
        <dbReference type="PROSITE-ProRule" id="PRU00042"/>
    </source>
</evidence>
<feature type="domain" description="C2H2-type" evidence="7">
    <location>
        <begin position="636"/>
        <end position="664"/>
    </location>
</feature>
<reference evidence="8 9" key="1">
    <citation type="submission" date="2023-03" db="EMBL/GenBank/DDBJ databases">
        <title>High-quality genome of Scylla paramamosain provides insights in environmental adaptation.</title>
        <authorList>
            <person name="Zhang L."/>
        </authorList>
    </citation>
    <scope>NUCLEOTIDE SEQUENCE [LARGE SCALE GENOMIC DNA]</scope>
    <source>
        <strain evidence="8">LZ_2023a</strain>
        <tissue evidence="8">Muscle</tissue>
    </source>
</reference>
<dbReference type="Pfam" id="PF00096">
    <property type="entry name" value="zf-C2H2"/>
    <property type="match status" value="3"/>
</dbReference>
<evidence type="ECO:0000256" key="1">
    <source>
        <dbReference type="ARBA" id="ARBA00022723"/>
    </source>
</evidence>
<protein>
    <recommendedName>
        <fullName evidence="7">C2H2-type domain-containing protein</fullName>
    </recommendedName>
</protein>
<feature type="region of interest" description="Disordered" evidence="6">
    <location>
        <begin position="428"/>
        <end position="487"/>
    </location>
</feature>
<sequence>MFSSANKSLQCLVYCVGWEEEMAPRGKKKGGGSPRKQLNIQQFMSPKVKNESPRKRKAKEEADEVEMVEEVVIVEENTERPPPTRSPRKKARRVAEGANNNNNNNNEKEAETATNNNNNNNNNNNEKPPTPEKKKSSGRGRANTSTTAMRQTRGARALAAKEEKGKDAVTVEEEDVKDFEAEKEVEGEEETPSVTQLSGGEEHEEEEEDEDRSTVGMIGPDPIHVDSPGEDSRDGTDFTPPYTPVGTTKILHTTPPQPKEEKNKFKCKECDQWFPNRYFQRKHTLMEHENQLYECRVCSFNSVNPEKLKSHIIKQHVIKKERSEPVSLDELKVDLDELITKHTPRKVMMEDGVALGRDASNKMRYICAMCDRIYTSKYSLERHVRCHTGEKPYVCDVCNFSTSYREHMMRHMTSVHLIVHSDEPRQKYIPKNRRKTEEKNVSTEEDPLIVDEADKEDDEEKDSETAESAEAAVTSDNASVVSPTPAKKRRNILRKRFECAACGLKATHKTDLVNHIKERHPNAHIESLDNGDGSKVHLIVTMSKKPTPSRRMVITCPDCSKVFHDTWKYKVHMRSHTGVKPFGCNMCSFFATSKMTVRDHIHRKHKGADNPRILLRTVGIDGTVSHVELNMPEREFKCDRCGEVFEDNYHMKHHKKKAHSDVAPFSCKECSHREWARANIIIHCLQAHKDKSIENMILRNDKPFNVGPLKLPKCQQCDKVFPYQSQLYIHMKQHTGERNYFCDICSYRTNSKVALEKHILKHLEGENKKTAPISRKRNLKKKASKEDDVINFVDINNLQEDADNASAEKDSGKK</sequence>
<dbReference type="PANTHER" id="PTHR24403">
    <property type="entry name" value="ZINC FINGER PROTEIN"/>
    <property type="match status" value="1"/>
</dbReference>
<evidence type="ECO:0000256" key="4">
    <source>
        <dbReference type="ARBA" id="ARBA00022833"/>
    </source>
</evidence>
<feature type="compositionally biased region" description="Acidic residues" evidence="6">
    <location>
        <begin position="443"/>
        <end position="467"/>
    </location>
</feature>
<evidence type="ECO:0000256" key="2">
    <source>
        <dbReference type="ARBA" id="ARBA00022737"/>
    </source>
</evidence>
<dbReference type="EMBL" id="JARAKH010000036">
    <property type="protein sequence ID" value="KAK8383737.1"/>
    <property type="molecule type" value="Genomic_DNA"/>
</dbReference>
<feature type="domain" description="C2H2-type" evidence="7">
    <location>
        <begin position="393"/>
        <end position="425"/>
    </location>
</feature>
<dbReference type="GO" id="GO:0045944">
    <property type="term" value="P:positive regulation of transcription by RNA polymerase II"/>
    <property type="evidence" value="ECO:0007669"/>
    <property type="project" value="TreeGrafter"/>
</dbReference>
<dbReference type="SMART" id="SM00355">
    <property type="entry name" value="ZnF_C2H2"/>
    <property type="match status" value="11"/>
</dbReference>
<name>A0AAW0TBD9_SCYPA</name>
<dbReference type="InterPro" id="IPR013087">
    <property type="entry name" value="Znf_C2H2_type"/>
</dbReference>
<dbReference type="PROSITE" id="PS50157">
    <property type="entry name" value="ZINC_FINGER_C2H2_2"/>
    <property type="match status" value="6"/>
</dbReference>
<gene>
    <name evidence="8" type="ORF">O3P69_015886</name>
</gene>
<feature type="domain" description="C2H2-type" evidence="7">
    <location>
        <begin position="554"/>
        <end position="581"/>
    </location>
</feature>
<dbReference type="AlphaFoldDB" id="A0AAW0TBD9"/>
<keyword evidence="4" id="KW-0862">Zinc</keyword>
<evidence type="ECO:0000256" key="3">
    <source>
        <dbReference type="ARBA" id="ARBA00022771"/>
    </source>
</evidence>
<evidence type="ECO:0000313" key="8">
    <source>
        <dbReference type="EMBL" id="KAK8383737.1"/>
    </source>
</evidence>
<proteinExistence type="predicted"/>
<keyword evidence="3 5" id="KW-0863">Zinc-finger</keyword>
<evidence type="ECO:0000256" key="6">
    <source>
        <dbReference type="SAM" id="MobiDB-lite"/>
    </source>
</evidence>
<dbReference type="PROSITE" id="PS00028">
    <property type="entry name" value="ZINC_FINGER_C2H2_1"/>
    <property type="match status" value="5"/>
</dbReference>
<feature type="compositionally biased region" description="Acidic residues" evidence="6">
    <location>
        <begin position="202"/>
        <end position="211"/>
    </location>
</feature>
<keyword evidence="2" id="KW-0677">Repeat</keyword>
<dbReference type="SUPFAM" id="SSF57667">
    <property type="entry name" value="beta-beta-alpha zinc fingers"/>
    <property type="match status" value="5"/>
</dbReference>
<feature type="compositionally biased region" description="Low complexity" evidence="6">
    <location>
        <begin position="112"/>
        <end position="127"/>
    </location>
</feature>
<dbReference type="InterPro" id="IPR036236">
    <property type="entry name" value="Znf_C2H2_sf"/>
</dbReference>
<dbReference type="FunFam" id="3.30.160.60:FF:000446">
    <property type="entry name" value="Zinc finger protein"/>
    <property type="match status" value="1"/>
</dbReference>
<dbReference type="PANTHER" id="PTHR24403:SF67">
    <property type="entry name" value="FI01116P-RELATED"/>
    <property type="match status" value="1"/>
</dbReference>
<dbReference type="GO" id="GO:0008270">
    <property type="term" value="F:zinc ion binding"/>
    <property type="evidence" value="ECO:0007669"/>
    <property type="project" value="UniProtKB-KW"/>
</dbReference>
<feature type="compositionally biased region" description="Basic and acidic residues" evidence="6">
    <location>
        <begin position="159"/>
        <end position="169"/>
    </location>
</feature>
<feature type="region of interest" description="Disordered" evidence="6">
    <location>
        <begin position="23"/>
        <end position="263"/>
    </location>
</feature>
<feature type="domain" description="C2H2-type" evidence="7">
    <location>
        <begin position="365"/>
        <end position="392"/>
    </location>
</feature>
<keyword evidence="9" id="KW-1185">Reference proteome</keyword>
<keyword evidence="1" id="KW-0479">Metal-binding</keyword>
<accession>A0AAW0TBD9</accession>
<organism evidence="8 9">
    <name type="scientific">Scylla paramamosain</name>
    <name type="common">Mud crab</name>
    <dbReference type="NCBI Taxonomy" id="85552"/>
    <lineage>
        <taxon>Eukaryota</taxon>
        <taxon>Metazoa</taxon>
        <taxon>Ecdysozoa</taxon>
        <taxon>Arthropoda</taxon>
        <taxon>Crustacea</taxon>
        <taxon>Multicrustacea</taxon>
        <taxon>Malacostraca</taxon>
        <taxon>Eumalacostraca</taxon>
        <taxon>Eucarida</taxon>
        <taxon>Decapoda</taxon>
        <taxon>Pleocyemata</taxon>
        <taxon>Brachyura</taxon>
        <taxon>Eubrachyura</taxon>
        <taxon>Portunoidea</taxon>
        <taxon>Portunidae</taxon>
        <taxon>Portuninae</taxon>
        <taxon>Scylla</taxon>
    </lineage>
</organism>
<dbReference type="InterPro" id="IPR050688">
    <property type="entry name" value="Zinc_finger/UBP_domain"/>
</dbReference>